<comment type="similarity">
    <text evidence="6">Belongs to the DarT ADP-ribosyltransferase family.</text>
</comment>
<dbReference type="EMBL" id="JACJKX010000025">
    <property type="protein sequence ID" value="MBM6929388.1"/>
    <property type="molecule type" value="Genomic_DNA"/>
</dbReference>
<dbReference type="RefSeq" id="WP_205050970.1">
    <property type="nucleotide sequence ID" value="NZ_JACJKX010000025.1"/>
</dbReference>
<protein>
    <submittedName>
        <fullName evidence="8">DUF4433 domain-containing protein</fullName>
    </submittedName>
</protein>
<keyword evidence="3" id="KW-0808">Transferase</keyword>
<evidence type="ECO:0000256" key="2">
    <source>
        <dbReference type="ARBA" id="ARBA00022676"/>
    </source>
</evidence>
<dbReference type="InterPro" id="IPR029494">
    <property type="entry name" value="DarT"/>
</dbReference>
<evidence type="ECO:0000313" key="8">
    <source>
        <dbReference type="EMBL" id="MBM6929388.1"/>
    </source>
</evidence>
<keyword evidence="2" id="KW-0328">Glycosyltransferase</keyword>
<comment type="caution">
    <text evidence="6">Lacks conserved residue(s) required for the propagation of feature annotation.</text>
</comment>
<accession>A0ABS2GX10</accession>
<keyword evidence="1 6" id="KW-1277">Toxin-antitoxin system</keyword>
<evidence type="ECO:0000256" key="1">
    <source>
        <dbReference type="ARBA" id="ARBA00022649"/>
    </source>
</evidence>
<keyword evidence="4" id="KW-0548">Nucleotidyltransferase</keyword>
<proteinExistence type="inferred from homology"/>
<keyword evidence="9" id="KW-1185">Reference proteome</keyword>
<reference evidence="8 9" key="1">
    <citation type="journal article" date="2021" name="Sci. Rep.">
        <title>The distribution of antibiotic resistance genes in chicken gut microbiota commensals.</title>
        <authorList>
            <person name="Juricova H."/>
            <person name="Matiasovicova J."/>
            <person name="Kubasova T."/>
            <person name="Cejkova D."/>
            <person name="Rychlik I."/>
        </authorList>
    </citation>
    <scope>NUCLEOTIDE SEQUENCE [LARGE SCALE GENOMIC DNA]</scope>
    <source>
        <strain evidence="8 9">An562</strain>
    </source>
</reference>
<evidence type="ECO:0000256" key="3">
    <source>
        <dbReference type="ARBA" id="ARBA00022679"/>
    </source>
</evidence>
<keyword evidence="5 6" id="KW-0238">DNA-binding</keyword>
<comment type="caution">
    <text evidence="8">The sequence shown here is derived from an EMBL/GenBank/DDBJ whole genome shotgun (WGS) entry which is preliminary data.</text>
</comment>
<dbReference type="PROSITE" id="PS52018">
    <property type="entry name" value="DART"/>
    <property type="match status" value="1"/>
</dbReference>
<evidence type="ECO:0000256" key="6">
    <source>
        <dbReference type="PROSITE-ProRule" id="PRU01362"/>
    </source>
</evidence>
<evidence type="ECO:0000313" key="9">
    <source>
        <dbReference type="Proteomes" id="UP000777002"/>
    </source>
</evidence>
<organism evidence="8 9">
    <name type="scientific">Parasutterella secunda</name>
    <dbReference type="NCBI Taxonomy" id="626947"/>
    <lineage>
        <taxon>Bacteria</taxon>
        <taxon>Pseudomonadati</taxon>
        <taxon>Pseudomonadota</taxon>
        <taxon>Betaproteobacteria</taxon>
        <taxon>Burkholderiales</taxon>
        <taxon>Sutterellaceae</taxon>
        <taxon>Parasutterella</taxon>
    </lineage>
</organism>
<dbReference type="Pfam" id="PF14487">
    <property type="entry name" value="DarT"/>
    <property type="match status" value="1"/>
</dbReference>
<feature type="domain" description="DarT" evidence="7">
    <location>
        <begin position="381"/>
        <end position="538"/>
    </location>
</feature>
<name>A0ABS2GX10_9BURK</name>
<sequence>MEYLLFFGAIYFIWYLGKSKSGDNETTSQTEKSENQTIGKSVKQNLKYFVEGAIDTPATISKGFEKTIDGLEELNNQIALAKKALEIENSLYERFGYPFILENSFLRLLGCYERACKLKLPTKIPKVLGPELRQELVERSKRSKEIYEPDGKDECAINFLTSYQPWPFDLSPENLECYRRAIYDFGRRRQEYDFRKKYPSEICQSYFKKDLRLAKLFSEDKNDYFGTFLRYADEMGKGEEAAIKYDIQVRLLRYVTSGKNSLDSKDILCHYKAAGLTKKLQVVDEWFIKRIIDNVPKLEKWSFKYLCLLLEIGSYVDVESLNLRIRKEVEWIELVEKAELISLKRIKNKENVSQSSESLSQRIEQPSFKLIKEFIEQNQIKALYHFTARENLDSIVKSGGLFSWKYLENHGIFYHGGGNNDSKALDKRKHLENYVRLSFCKDHPMRYHVQKRLQSDTVLLEIDPAILFEEGVLVSDINAADSGAQIQNALKGLKTIKYSATQRSYVKREDPDFKQHQAEILIPEVVPLKFIKNLNNYG</sequence>
<evidence type="ECO:0000259" key="7">
    <source>
        <dbReference type="PROSITE" id="PS52018"/>
    </source>
</evidence>
<evidence type="ECO:0000256" key="4">
    <source>
        <dbReference type="ARBA" id="ARBA00022695"/>
    </source>
</evidence>
<dbReference type="Proteomes" id="UP000777002">
    <property type="component" value="Unassembled WGS sequence"/>
</dbReference>
<gene>
    <name evidence="8" type="ORF">H5985_08945</name>
</gene>
<evidence type="ECO:0000256" key="5">
    <source>
        <dbReference type="ARBA" id="ARBA00023125"/>
    </source>
</evidence>